<evidence type="ECO:0000313" key="1">
    <source>
        <dbReference type="EMBL" id="QPB09304.1"/>
    </source>
</evidence>
<name>A0A873WV41_9CAUD</name>
<gene>
    <name evidence="1" type="ORF">CPT_Miami_209</name>
</gene>
<protein>
    <submittedName>
        <fullName evidence="1">Uncharacterized protein</fullName>
    </submittedName>
</protein>
<proteinExistence type="predicted"/>
<accession>A0A873WV41</accession>
<dbReference type="EMBL" id="MT701590">
    <property type="protein sequence ID" value="QPB09304.1"/>
    <property type="molecule type" value="Genomic_DNA"/>
</dbReference>
<keyword evidence="2" id="KW-1185">Reference proteome</keyword>
<reference evidence="1 2" key="1">
    <citation type="submission" date="2020-07" db="EMBL/GenBank/DDBJ databases">
        <title>Complete genome sequence of Klebsiella pneumoniae phage Miami.</title>
        <authorList>
            <person name="Mora D.A."/>
            <person name="Lessor L."/>
            <person name="Gill J."/>
            <person name="Liu M."/>
        </authorList>
    </citation>
    <scope>NUCLEOTIDE SEQUENCE [LARGE SCALE GENOMIC DNA]</scope>
</reference>
<sequence length="158" mass="16812">MKNLLDLVLKFFIGLNPGLAVLMEGGSIVNVVEKPEIDRYAGDIMRPDGTTKLLSVTWKPGTFKGVFGLDPAFAPVTQDEAGTTEGIFLKTDGTPYFALTAENATEAKIEEILGYAFEEGTVAVDTETKKVSFATSTIVAEVDLVVIEAAPVADGQLP</sequence>
<dbReference type="Proteomes" id="UP000662782">
    <property type="component" value="Segment"/>
</dbReference>
<organism evidence="1 2">
    <name type="scientific">Klebsiella phage Miami</name>
    <dbReference type="NCBI Taxonomy" id="2767581"/>
    <lineage>
        <taxon>Viruses</taxon>
        <taxon>Duplodnaviria</taxon>
        <taxon>Heunggongvirae</taxon>
        <taxon>Uroviricota</taxon>
        <taxon>Caudoviricetes</taxon>
        <taxon>Chimalliviridae</taxon>
        <taxon>Miamivirus</taxon>
        <taxon>Miamivirus miami</taxon>
    </lineage>
</organism>
<evidence type="ECO:0000313" key="2">
    <source>
        <dbReference type="Proteomes" id="UP000662782"/>
    </source>
</evidence>